<feature type="compositionally biased region" description="Polar residues" evidence="1">
    <location>
        <begin position="315"/>
        <end position="329"/>
    </location>
</feature>
<dbReference type="RefSeq" id="XP_031861611.1">
    <property type="nucleotide sequence ID" value="XM_032004009.1"/>
</dbReference>
<organism evidence="2 3">
    <name type="scientific">Kwoniella shandongensis</name>
    <dbReference type="NCBI Taxonomy" id="1734106"/>
    <lineage>
        <taxon>Eukaryota</taxon>
        <taxon>Fungi</taxon>
        <taxon>Dikarya</taxon>
        <taxon>Basidiomycota</taxon>
        <taxon>Agaricomycotina</taxon>
        <taxon>Tremellomycetes</taxon>
        <taxon>Tremellales</taxon>
        <taxon>Cryptococcaceae</taxon>
        <taxon>Kwoniella</taxon>
    </lineage>
</organism>
<feature type="compositionally biased region" description="Low complexity" evidence="1">
    <location>
        <begin position="494"/>
        <end position="509"/>
    </location>
</feature>
<reference evidence="2" key="2">
    <citation type="submission" date="2024-01" db="EMBL/GenBank/DDBJ databases">
        <title>Comparative genomics of Cryptococcus and Kwoniella reveals pathogenesis evolution and contrasting modes of karyotype evolution via chromosome fusion or intercentromeric recombination.</title>
        <authorList>
            <person name="Coelho M.A."/>
            <person name="David-Palma M."/>
            <person name="Shea T."/>
            <person name="Bowers K."/>
            <person name="McGinley-Smith S."/>
            <person name="Mohammad A.W."/>
            <person name="Gnirke A."/>
            <person name="Yurkov A.M."/>
            <person name="Nowrousian M."/>
            <person name="Sun S."/>
            <person name="Cuomo C.A."/>
            <person name="Heitman J."/>
        </authorList>
    </citation>
    <scope>NUCLEOTIDE SEQUENCE</scope>
    <source>
        <strain evidence="2">CBS 12478</strain>
    </source>
</reference>
<feature type="region of interest" description="Disordered" evidence="1">
    <location>
        <begin position="315"/>
        <end position="342"/>
    </location>
</feature>
<protein>
    <submittedName>
        <fullName evidence="2">Uncharacterized protein</fullName>
    </submittedName>
</protein>
<evidence type="ECO:0000256" key="1">
    <source>
        <dbReference type="SAM" id="MobiDB-lite"/>
    </source>
</evidence>
<evidence type="ECO:0000313" key="2">
    <source>
        <dbReference type="EMBL" id="WWD19789.1"/>
    </source>
</evidence>
<feature type="region of interest" description="Disordered" evidence="1">
    <location>
        <begin position="1"/>
        <end position="66"/>
    </location>
</feature>
<feature type="compositionally biased region" description="Polar residues" evidence="1">
    <location>
        <begin position="528"/>
        <end position="541"/>
    </location>
</feature>
<feature type="region of interest" description="Disordered" evidence="1">
    <location>
        <begin position="611"/>
        <end position="641"/>
    </location>
</feature>
<reference evidence="2" key="1">
    <citation type="submission" date="2017-08" db="EMBL/GenBank/DDBJ databases">
        <authorList>
            <person name="Cuomo C."/>
            <person name="Billmyre B."/>
            <person name="Heitman J."/>
        </authorList>
    </citation>
    <scope>NUCLEOTIDE SEQUENCE</scope>
    <source>
        <strain evidence="2">CBS 12478</strain>
    </source>
</reference>
<feature type="region of interest" description="Disordered" evidence="1">
    <location>
        <begin position="198"/>
        <end position="228"/>
    </location>
</feature>
<feature type="region of interest" description="Disordered" evidence="1">
    <location>
        <begin position="488"/>
        <end position="546"/>
    </location>
</feature>
<feature type="compositionally biased region" description="Basic and acidic residues" evidence="1">
    <location>
        <begin position="627"/>
        <end position="641"/>
    </location>
</feature>
<proteinExistence type="predicted"/>
<feature type="compositionally biased region" description="Polar residues" evidence="1">
    <location>
        <begin position="30"/>
        <end position="43"/>
    </location>
</feature>
<dbReference type="EMBL" id="CP144057">
    <property type="protein sequence ID" value="WWD19789.1"/>
    <property type="molecule type" value="Genomic_DNA"/>
</dbReference>
<accession>A0A5M6C101</accession>
<dbReference type="KEGG" id="ksn:43588140"/>
<evidence type="ECO:0000313" key="3">
    <source>
        <dbReference type="Proteomes" id="UP000322225"/>
    </source>
</evidence>
<keyword evidence="3" id="KW-1185">Reference proteome</keyword>
<feature type="compositionally biased region" description="Basic and acidic residues" evidence="1">
    <location>
        <begin position="366"/>
        <end position="381"/>
    </location>
</feature>
<gene>
    <name evidence="2" type="ORF">CI109_104253</name>
</gene>
<name>A0A5M6C101_9TREE</name>
<dbReference type="AlphaFoldDB" id="A0A5M6C101"/>
<feature type="compositionally biased region" description="Pro residues" evidence="1">
    <location>
        <begin position="510"/>
        <end position="526"/>
    </location>
</feature>
<sequence length="641" mass="69434">MSVSIAFPDDLTSQNALHGPNATWPLPPQRTRSVSHTEVSQSAHIGARPPKVDRRRSEFLAQSRGTHEWIESKKGGDETRSVIEEVEEEIGQSGLYRGSKRSIGEEELEAMEGIAEEVALEYEEQHQQSNVFVHETLPSFGAAAHLLKAEDDADIQGQLARGENYHPPLRQIPIWRTGAAPSRIGRYFASSAQPVASTEWRPEIPTRQGSLPSPAPQGILRRDRDFEHPQERLRGPTKWMRPLSDQLPAVPWSDTIGRHMFIPPYTSRGRPGPQPINSSQLNDIEEEIAEGPQEVSIDRPDTTVAVKAVDLTKSSDATEQVASAKTSPSIGEGSSYHSISPPIGSEEWLERHLVRSPSDEAVELTSEPRNRGSDVDQDAREGTPVISSTQGDSSSSANEQRATNLAPTLESAVPGSVAMETQRRTVLPTPLHYLIDDLSRPIPGPELASAADPLAKISALAEQKPTSEAGTAPPVSIIALEPLISSPKLRNTNVSPTIGSPSSSSDPVSASPPPVSESPTNDPPPVARSTTLETETPSPLSSVHHLPTPLVDTAIAHFVDTSGPIQVDEGEVRSEEDDEFQAQLSWSEAWIRSMTNSLDDPLKTIWEETETEAELRGGNDDGTGTRTGEEGEDRKSAEAAV</sequence>
<dbReference type="Proteomes" id="UP000322225">
    <property type="component" value="Chromosome 7"/>
</dbReference>
<feature type="region of interest" description="Disordered" evidence="1">
    <location>
        <begin position="359"/>
        <end position="402"/>
    </location>
</feature>
<feature type="compositionally biased region" description="Polar residues" evidence="1">
    <location>
        <begin position="385"/>
        <end position="402"/>
    </location>
</feature>
<dbReference type="GeneID" id="43588140"/>